<evidence type="ECO:0008006" key="3">
    <source>
        <dbReference type="Google" id="ProtNLM"/>
    </source>
</evidence>
<dbReference type="InterPro" id="IPR019657">
    <property type="entry name" value="ComFB"/>
</dbReference>
<dbReference type="RefSeq" id="WP_235807017.1">
    <property type="nucleotide sequence ID" value="NZ_CBXI010000036.1"/>
</dbReference>
<name>W6N6C0_CLOTY</name>
<sequence length="89" mass="10212">MLVKNYMEDIVDELMPGVLEKYDDICKCPKCLNDIKAIVLNNLSPKYISTERGMLYTKLNELSRQFNTNIVKEIVLAINIVSKNPSHSH</sequence>
<organism evidence="1 2">
    <name type="scientific">Clostridium tyrobutyricum DIVETGP</name>
    <dbReference type="NCBI Taxonomy" id="1408889"/>
    <lineage>
        <taxon>Bacteria</taxon>
        <taxon>Bacillati</taxon>
        <taxon>Bacillota</taxon>
        <taxon>Clostridia</taxon>
        <taxon>Eubacteriales</taxon>
        <taxon>Clostridiaceae</taxon>
        <taxon>Clostridium</taxon>
    </lineage>
</organism>
<dbReference type="GeneID" id="29418549"/>
<reference evidence="1 2" key="1">
    <citation type="journal article" date="2015" name="Genome Announc.">
        <title>Draft Genome Sequence of Clostridium tyrobutyricum Strain DIVETGP, Isolated from Cow's Milk for Grana Padano Production.</title>
        <authorList>
            <person name="Soggiu A."/>
            <person name="Piras C."/>
            <person name="Gaiarsa S."/>
            <person name="Sassera D."/>
            <person name="Roncada P."/>
            <person name="Bendixen E."/>
            <person name="Brasca M."/>
            <person name="Bonizzi L."/>
        </authorList>
    </citation>
    <scope>NUCLEOTIDE SEQUENCE [LARGE SCALE GENOMIC DNA]</scope>
    <source>
        <strain evidence="1 2">DIVETGP</strain>
    </source>
</reference>
<evidence type="ECO:0000313" key="2">
    <source>
        <dbReference type="Proteomes" id="UP000019482"/>
    </source>
</evidence>
<keyword evidence="2" id="KW-1185">Reference proteome</keyword>
<gene>
    <name evidence="1" type="ORF">CTDIVETGP_1996</name>
</gene>
<dbReference type="Pfam" id="PF10719">
    <property type="entry name" value="ComFB"/>
    <property type="match status" value="1"/>
</dbReference>
<proteinExistence type="predicted"/>
<protein>
    <recommendedName>
        <fullName evidence="3">Competence protein ComFB</fullName>
    </recommendedName>
</protein>
<dbReference type="AlphaFoldDB" id="W6N6C0"/>
<accession>W6N6C0</accession>
<dbReference type="Proteomes" id="UP000019482">
    <property type="component" value="Unassembled WGS sequence"/>
</dbReference>
<dbReference type="EMBL" id="CBXI010000036">
    <property type="protein sequence ID" value="CDL91926.1"/>
    <property type="molecule type" value="Genomic_DNA"/>
</dbReference>
<comment type="caution">
    <text evidence="1">The sequence shown here is derived from an EMBL/GenBank/DDBJ whole genome shotgun (WGS) entry which is preliminary data.</text>
</comment>
<evidence type="ECO:0000313" key="1">
    <source>
        <dbReference type="EMBL" id="CDL91926.1"/>
    </source>
</evidence>